<dbReference type="SUPFAM" id="SSF54534">
    <property type="entry name" value="FKBP-like"/>
    <property type="match status" value="1"/>
</dbReference>
<keyword evidence="10" id="KW-1185">Reference proteome</keyword>
<evidence type="ECO:0000256" key="7">
    <source>
        <dbReference type="SAM" id="SignalP"/>
    </source>
</evidence>
<dbReference type="Gene3D" id="3.10.50.40">
    <property type="match status" value="1"/>
</dbReference>
<dbReference type="GO" id="GO:0016853">
    <property type="term" value="F:isomerase activity"/>
    <property type="evidence" value="ECO:0007669"/>
    <property type="project" value="UniProtKB-KW"/>
</dbReference>
<dbReference type="EC" id="5.2.1.8" evidence="6"/>
<dbReference type="PROSITE" id="PS51257">
    <property type="entry name" value="PROKAR_LIPOPROTEIN"/>
    <property type="match status" value="1"/>
</dbReference>
<dbReference type="InterPro" id="IPR000774">
    <property type="entry name" value="PPIase_FKBP_N"/>
</dbReference>
<dbReference type="Pfam" id="PF01346">
    <property type="entry name" value="FKBP_N"/>
    <property type="match status" value="1"/>
</dbReference>
<evidence type="ECO:0000256" key="1">
    <source>
        <dbReference type="ARBA" id="ARBA00000971"/>
    </source>
</evidence>
<protein>
    <recommendedName>
        <fullName evidence="6">Peptidyl-prolyl cis-trans isomerase</fullName>
        <ecNumber evidence="6">5.2.1.8</ecNumber>
    </recommendedName>
</protein>
<dbReference type="InterPro" id="IPR001179">
    <property type="entry name" value="PPIase_FKBP_dom"/>
</dbReference>
<comment type="similarity">
    <text evidence="2 6">Belongs to the FKBP-type PPIase family.</text>
</comment>
<name>A0ABS7T561_9GAMM</name>
<dbReference type="RefSeq" id="WP_223675199.1">
    <property type="nucleotide sequence ID" value="NZ_JAINZW010000002.1"/>
</dbReference>
<comment type="catalytic activity">
    <reaction evidence="1 5 6">
        <text>[protein]-peptidylproline (omega=180) = [protein]-peptidylproline (omega=0)</text>
        <dbReference type="Rhea" id="RHEA:16237"/>
        <dbReference type="Rhea" id="RHEA-COMP:10747"/>
        <dbReference type="Rhea" id="RHEA-COMP:10748"/>
        <dbReference type="ChEBI" id="CHEBI:83833"/>
        <dbReference type="ChEBI" id="CHEBI:83834"/>
        <dbReference type="EC" id="5.2.1.8"/>
    </reaction>
</comment>
<evidence type="ECO:0000256" key="4">
    <source>
        <dbReference type="ARBA" id="ARBA00023235"/>
    </source>
</evidence>
<keyword evidence="7" id="KW-0732">Signal</keyword>
<evidence type="ECO:0000256" key="3">
    <source>
        <dbReference type="ARBA" id="ARBA00023110"/>
    </source>
</evidence>
<feature type="domain" description="PPIase FKBP-type" evidence="8">
    <location>
        <begin position="173"/>
        <end position="260"/>
    </location>
</feature>
<comment type="caution">
    <text evidence="9">The sequence shown here is derived from an EMBL/GenBank/DDBJ whole genome shotgun (WGS) entry which is preliminary data.</text>
</comment>
<evidence type="ECO:0000256" key="5">
    <source>
        <dbReference type="PROSITE-ProRule" id="PRU00277"/>
    </source>
</evidence>
<dbReference type="Gene3D" id="1.10.287.460">
    <property type="entry name" value="Peptidyl-prolyl cis-trans isomerase, FKBP-type, N-terminal domain"/>
    <property type="match status" value="1"/>
</dbReference>
<evidence type="ECO:0000256" key="2">
    <source>
        <dbReference type="ARBA" id="ARBA00006577"/>
    </source>
</evidence>
<gene>
    <name evidence="9" type="ORF">K6753_05515</name>
</gene>
<evidence type="ECO:0000313" key="9">
    <source>
        <dbReference type="EMBL" id="MBZ4038986.1"/>
    </source>
</evidence>
<dbReference type="PANTHER" id="PTHR43811:SF57">
    <property type="entry name" value="FKBP-TYPE PEPTIDYL-PROLYL CIS-TRANS ISOMERASE FKPA-RELATED"/>
    <property type="match status" value="1"/>
</dbReference>
<dbReference type="Pfam" id="PF00254">
    <property type="entry name" value="FKBP_C"/>
    <property type="match status" value="1"/>
</dbReference>
<dbReference type="PANTHER" id="PTHR43811">
    <property type="entry name" value="FKBP-TYPE PEPTIDYL-PROLYL CIS-TRANS ISOMERASE FKPA"/>
    <property type="match status" value="1"/>
</dbReference>
<proteinExistence type="inferred from homology"/>
<reference evidence="9 10" key="1">
    <citation type="submission" date="2021-09" db="EMBL/GenBank/DDBJ databases">
        <title>Lysobacter sp. 13A isolated from the river sediment.</title>
        <authorList>
            <person name="Liu H."/>
            <person name="Li S."/>
            <person name="Mao S."/>
        </authorList>
    </citation>
    <scope>NUCLEOTIDE SEQUENCE [LARGE SCALE GENOMIC DNA]</scope>
    <source>
        <strain evidence="9 10">13A</strain>
    </source>
</reference>
<dbReference type="InterPro" id="IPR036944">
    <property type="entry name" value="PPIase_FKBP_N_sf"/>
</dbReference>
<dbReference type="EMBL" id="JAINZW010000002">
    <property type="protein sequence ID" value="MBZ4038986.1"/>
    <property type="molecule type" value="Genomic_DNA"/>
</dbReference>
<keyword evidence="4 5" id="KW-0413">Isomerase</keyword>
<feature type="chain" id="PRO_5047054722" description="Peptidyl-prolyl cis-trans isomerase" evidence="7">
    <location>
        <begin position="22"/>
        <end position="261"/>
    </location>
</feature>
<dbReference type="PROSITE" id="PS50059">
    <property type="entry name" value="FKBP_PPIASE"/>
    <property type="match status" value="1"/>
</dbReference>
<feature type="signal peptide" evidence="7">
    <location>
        <begin position="1"/>
        <end position="21"/>
    </location>
</feature>
<evidence type="ECO:0000256" key="6">
    <source>
        <dbReference type="RuleBase" id="RU003915"/>
    </source>
</evidence>
<dbReference type="Proteomes" id="UP001430954">
    <property type="component" value="Unassembled WGS sequence"/>
</dbReference>
<evidence type="ECO:0000313" key="10">
    <source>
        <dbReference type="Proteomes" id="UP001430954"/>
    </source>
</evidence>
<evidence type="ECO:0000259" key="8">
    <source>
        <dbReference type="PROSITE" id="PS50059"/>
    </source>
</evidence>
<keyword evidence="3 5" id="KW-0697">Rotamase</keyword>
<sequence length="261" mass="27496">MSRFVRSTATALVLGSLTLLAAGCKPEGETASTAEAAKTGEEADAAEGSALEIAGLEGEKAQVSYMIGMEMAKSLEPVKDEVDLDTLTKAMKTVIAGEKPLLTEEQAKQVGETFGQKMQAKQIADMMAKAKKNAEAGAAFLAENAKKAGVETTESGLQYKVVTAGDGPRPSAEDTVKVHYKGTLLDGTSFDDSYERGEPVTFPLSQVVPGWQEGIALMPVGSKYTFWIPSKLGYGERGTPGGPIGPNATLVFEVELLDIVE</sequence>
<dbReference type="InterPro" id="IPR046357">
    <property type="entry name" value="PPIase_dom_sf"/>
</dbReference>
<accession>A0ABS7T561</accession>
<organism evidence="9 10">
    <name type="scientific">Novilysobacter selenitireducens</name>
    <dbReference type="NCBI Taxonomy" id="2872639"/>
    <lineage>
        <taxon>Bacteria</taxon>
        <taxon>Pseudomonadati</taxon>
        <taxon>Pseudomonadota</taxon>
        <taxon>Gammaproteobacteria</taxon>
        <taxon>Lysobacterales</taxon>
        <taxon>Lysobacteraceae</taxon>
        <taxon>Novilysobacter</taxon>
    </lineage>
</organism>